<accession>A0ABN6L2U2</accession>
<evidence type="ECO:0000256" key="1">
    <source>
        <dbReference type="SAM" id="MobiDB-lite"/>
    </source>
</evidence>
<evidence type="ECO:0000313" key="2">
    <source>
        <dbReference type="EMBL" id="BDB96216.1"/>
    </source>
</evidence>
<feature type="compositionally biased region" description="Basic and acidic residues" evidence="1">
    <location>
        <begin position="149"/>
        <end position="160"/>
    </location>
</feature>
<dbReference type="Proteomes" id="UP001320209">
    <property type="component" value="Chromosome"/>
</dbReference>
<organism evidence="2 3">
    <name type="scientific">Candidatus Hydrogenosomobacter endosymbioticus</name>
    <dbReference type="NCBI Taxonomy" id="2558174"/>
    <lineage>
        <taxon>Bacteria</taxon>
        <taxon>Pseudomonadati</taxon>
        <taxon>Pseudomonadota</taxon>
        <taxon>Alphaproteobacteria</taxon>
        <taxon>Holosporales</taxon>
        <taxon>Holosporaceae</taxon>
        <taxon>Candidatus Hydrogenosomobacter</taxon>
    </lineage>
</organism>
<feature type="region of interest" description="Disordered" evidence="1">
    <location>
        <begin position="147"/>
        <end position="178"/>
    </location>
</feature>
<protein>
    <submittedName>
        <fullName evidence="2">Uncharacterized protein</fullName>
    </submittedName>
</protein>
<keyword evidence="3" id="KW-1185">Reference proteome</keyword>
<proteinExistence type="predicted"/>
<evidence type="ECO:0000313" key="3">
    <source>
        <dbReference type="Proteomes" id="UP001320209"/>
    </source>
</evidence>
<name>A0ABN6L2U2_9PROT</name>
<dbReference type="EMBL" id="AP025225">
    <property type="protein sequence ID" value="BDB96216.1"/>
    <property type="molecule type" value="Genomic_DNA"/>
</dbReference>
<sequence>MVNMVSVAKIILFVPTRAEFTKAIARSMSTSFFECFSMYFRIPRDSILHEIKYRKKHKSKDSMGANMRAVMEVDFIRAEKRTERAANGVIVARITTIFTKTLLKPSRTRKFNFSEIVDFGRTFRAMMKIVKIRTKNKSGATERTINSIENRDKDAKRKSPDANIVNKNMPPYNKKTKENSIGANRIGLILFE</sequence>
<gene>
    <name evidence="2" type="ORF">HYD_3490</name>
</gene>
<reference evidence="2" key="1">
    <citation type="submission" date="2021-10" db="EMBL/GenBank/DDBJ databases">
        <title>Genome Sequence of The Candidatus Hydrogeosomobacter endosymbioticus, an Intracellular Bacterial Symbiont of the Anaerobic Ciliate GW7.</title>
        <authorList>
            <person name="Shiohama Y."/>
            <person name="Shinzato N."/>
        </authorList>
    </citation>
    <scope>NUCLEOTIDE SEQUENCE [LARGE SCALE GENOMIC DNA]</scope>
    <source>
        <strain evidence="2">200920</strain>
    </source>
</reference>